<organism evidence="3 4">
    <name type="scientific">Sesamum angolense</name>
    <dbReference type="NCBI Taxonomy" id="2727404"/>
    <lineage>
        <taxon>Eukaryota</taxon>
        <taxon>Viridiplantae</taxon>
        <taxon>Streptophyta</taxon>
        <taxon>Embryophyta</taxon>
        <taxon>Tracheophyta</taxon>
        <taxon>Spermatophyta</taxon>
        <taxon>Magnoliopsida</taxon>
        <taxon>eudicotyledons</taxon>
        <taxon>Gunneridae</taxon>
        <taxon>Pentapetalae</taxon>
        <taxon>asterids</taxon>
        <taxon>lamiids</taxon>
        <taxon>Lamiales</taxon>
        <taxon>Pedaliaceae</taxon>
        <taxon>Sesamum</taxon>
    </lineage>
</organism>
<dbReference type="AlphaFoldDB" id="A0AAE1WSC7"/>
<dbReference type="InterPro" id="IPR057599">
    <property type="entry name" value="TORTIFOLIA1/TORL1-2_C"/>
</dbReference>
<sequence>MTEALQLWKRIAGKGDVSSTEHKASSHDGEASEPAGSSDRKDLPNLGGKGSEISEKNSSSGSPPTDTNTKGKGDNISDEAVGILRKKVPPALTDKELNPEFFHNLETRGSGDLPVEVVVPRRYANPSDSQNEEDPGSNDTDPSRTMLNGQAQGYESIKKGTIGDRIDPNQREFSGSYADFSRNESDGLVNNKGNWLAIQRQLLQLERQQDHLMNMLQDFMGGSHDSMVTLESRVRGLERVVEDMARDLTISTGRRGSSFMAGFEGSSNRPLSKYSGFPDYSGAKSGRGNDGHIHFGERFAAFDGVVSGMRGRGPSWRSDASDAWDFHPYSKNGQMGSRRTAGELGKKEVGLLGLVRDLLQEVFGKASKDEATLEAIRVAGEDNGVARNARVAIPEMTAEALEENGTVPERDPVWTSWSNAMDALHVGDMDSAFAEVLSTGDDLLLVKLMDKAGPVIDQLSDEVATEVLHAVSQLLMEQNFFEMCLYWVQQLADIVMENGPDVLGIPMEVKMEILENLQEASSSLELAEEWTEPSGPAATAVGISLGN</sequence>
<evidence type="ECO:0000256" key="1">
    <source>
        <dbReference type="SAM" id="MobiDB-lite"/>
    </source>
</evidence>
<dbReference type="GO" id="GO:0010031">
    <property type="term" value="P:circumnutation"/>
    <property type="evidence" value="ECO:0007669"/>
    <property type="project" value="TreeGrafter"/>
</dbReference>
<dbReference type="PANTHER" id="PTHR31355:SF7">
    <property type="entry name" value="MICROTUBULE-ASSOCIATED PROTEIN TORTIFOLIA1"/>
    <property type="match status" value="1"/>
</dbReference>
<feature type="compositionally biased region" description="Polar residues" evidence="1">
    <location>
        <begin position="137"/>
        <end position="147"/>
    </location>
</feature>
<dbReference type="GO" id="GO:0008017">
    <property type="term" value="F:microtubule binding"/>
    <property type="evidence" value="ECO:0007669"/>
    <property type="project" value="InterPro"/>
</dbReference>
<name>A0AAE1WSC7_9LAMI</name>
<dbReference type="PANTHER" id="PTHR31355">
    <property type="entry name" value="MICROTUBULE-ASSOCIATED PROTEIN TORTIFOLIA1"/>
    <property type="match status" value="1"/>
</dbReference>
<dbReference type="Proteomes" id="UP001289374">
    <property type="component" value="Unassembled WGS sequence"/>
</dbReference>
<reference evidence="3" key="1">
    <citation type="submission" date="2020-06" db="EMBL/GenBank/DDBJ databases">
        <authorList>
            <person name="Li T."/>
            <person name="Hu X."/>
            <person name="Zhang T."/>
            <person name="Song X."/>
            <person name="Zhang H."/>
            <person name="Dai N."/>
            <person name="Sheng W."/>
            <person name="Hou X."/>
            <person name="Wei L."/>
        </authorList>
    </citation>
    <scope>NUCLEOTIDE SEQUENCE</scope>
    <source>
        <strain evidence="3">K16</strain>
        <tissue evidence="3">Leaf</tissue>
    </source>
</reference>
<reference evidence="3" key="2">
    <citation type="journal article" date="2024" name="Plant">
        <title>Genomic evolution and insights into agronomic trait innovations of Sesamum species.</title>
        <authorList>
            <person name="Miao H."/>
            <person name="Wang L."/>
            <person name="Qu L."/>
            <person name="Liu H."/>
            <person name="Sun Y."/>
            <person name="Le M."/>
            <person name="Wang Q."/>
            <person name="Wei S."/>
            <person name="Zheng Y."/>
            <person name="Lin W."/>
            <person name="Duan Y."/>
            <person name="Cao H."/>
            <person name="Xiong S."/>
            <person name="Wang X."/>
            <person name="Wei L."/>
            <person name="Li C."/>
            <person name="Ma Q."/>
            <person name="Ju M."/>
            <person name="Zhao R."/>
            <person name="Li G."/>
            <person name="Mu C."/>
            <person name="Tian Q."/>
            <person name="Mei H."/>
            <person name="Zhang T."/>
            <person name="Gao T."/>
            <person name="Zhang H."/>
        </authorList>
    </citation>
    <scope>NUCLEOTIDE SEQUENCE</scope>
    <source>
        <strain evidence="3">K16</strain>
    </source>
</reference>
<feature type="region of interest" description="Disordered" evidence="1">
    <location>
        <begin position="123"/>
        <end position="147"/>
    </location>
</feature>
<protein>
    <submittedName>
        <fullName evidence="3">Microtubule-associated protein TORTIFOLIA1</fullName>
    </submittedName>
</protein>
<keyword evidence="4" id="KW-1185">Reference proteome</keyword>
<dbReference type="GO" id="GO:0009826">
    <property type="term" value="P:unidimensional cell growth"/>
    <property type="evidence" value="ECO:0007669"/>
    <property type="project" value="TreeGrafter"/>
</dbReference>
<evidence type="ECO:0000259" key="2">
    <source>
        <dbReference type="Pfam" id="PF24713"/>
    </source>
</evidence>
<feature type="compositionally biased region" description="Basic and acidic residues" evidence="1">
    <location>
        <begin position="19"/>
        <end position="30"/>
    </location>
</feature>
<comment type="caution">
    <text evidence="3">The sequence shown here is derived from an EMBL/GenBank/DDBJ whole genome shotgun (WGS) entry which is preliminary data.</text>
</comment>
<dbReference type="Pfam" id="PF24713">
    <property type="entry name" value="TOR1L1_C"/>
    <property type="match status" value="1"/>
</dbReference>
<feature type="region of interest" description="Disordered" evidence="1">
    <location>
        <begin position="1"/>
        <end position="91"/>
    </location>
</feature>
<feature type="domain" description="TORTIFOLIA1/TORL1-2 C-terminal" evidence="2">
    <location>
        <begin position="413"/>
        <end position="532"/>
    </location>
</feature>
<gene>
    <name evidence="3" type="ORF">Sango_1326100</name>
</gene>
<proteinExistence type="predicted"/>
<dbReference type="InterPro" id="IPR033337">
    <property type="entry name" value="TORTIFOLIA1/SINE1-2"/>
</dbReference>
<dbReference type="GO" id="GO:0010005">
    <property type="term" value="C:cortical microtubule, transverse to long axis"/>
    <property type="evidence" value="ECO:0007669"/>
    <property type="project" value="TreeGrafter"/>
</dbReference>
<evidence type="ECO:0000313" key="3">
    <source>
        <dbReference type="EMBL" id="KAK4398506.1"/>
    </source>
</evidence>
<dbReference type="EMBL" id="JACGWL010000007">
    <property type="protein sequence ID" value="KAK4398506.1"/>
    <property type="molecule type" value="Genomic_DNA"/>
</dbReference>
<accession>A0AAE1WSC7</accession>
<evidence type="ECO:0000313" key="4">
    <source>
        <dbReference type="Proteomes" id="UP001289374"/>
    </source>
</evidence>